<proteinExistence type="predicted"/>
<accession>A0ABS6RWD1</accession>
<dbReference type="Proteomes" id="UP001196980">
    <property type="component" value="Unassembled WGS sequence"/>
</dbReference>
<sequence>MGDVHVYLDKAIGLLMLYAPKFLLAIVVLFLGLRAIKVFVSGVMRAMSLGKLEPSLQSFLGSLLGILLKVLLFISVASMIGIATTSFVAILGAAGLAVGLALRGSLANFAGGVLILFNKPFKVGDTILAQGFTGKVEEVQIFHTVIVTSDHRTIIIPNGPLSGGVIANLSTAAQRRVDMTFKINCGDDFQKPRDILNNLMMMDKRILSTPEPTIKVIEFNDDTAKFEINVWCNTADYASIVNDMSEIVKASFDNIGMKIAFP</sequence>
<feature type="transmembrane region" description="Helical" evidence="1">
    <location>
        <begin position="12"/>
        <end position="33"/>
    </location>
</feature>
<dbReference type="PANTHER" id="PTHR30221:SF1">
    <property type="entry name" value="SMALL-CONDUCTANCE MECHANOSENSITIVE CHANNEL"/>
    <property type="match status" value="1"/>
</dbReference>
<dbReference type="InterPro" id="IPR045275">
    <property type="entry name" value="MscS_archaea/bacteria_type"/>
</dbReference>
<dbReference type="InterPro" id="IPR049278">
    <property type="entry name" value="MS_channel_C"/>
</dbReference>
<reference evidence="4 5" key="1">
    <citation type="journal article" date="2020" name="J Geophys Res Biogeosci">
        <title>Magnetotaxis as an Adaptation to Enable Bacterial Shuttling of Microbial Sulfur and Sulfur Cycling Across Aquatic Oxic#Anoxic Interfaces.</title>
        <authorList>
            <person name="Li J."/>
            <person name="Liu P."/>
            <person name="Wang J."/>
            <person name="Roberts A.P."/>
            <person name="Pan Y."/>
        </authorList>
    </citation>
    <scope>NUCLEOTIDE SEQUENCE [LARGE SCALE GENOMIC DNA]</scope>
    <source>
        <strain evidence="4 5">MYR-1_YQ</strain>
    </source>
</reference>
<evidence type="ECO:0000259" key="3">
    <source>
        <dbReference type="Pfam" id="PF21082"/>
    </source>
</evidence>
<dbReference type="EMBL" id="JABXWD010000059">
    <property type="protein sequence ID" value="MBV6340935.1"/>
    <property type="molecule type" value="Genomic_DNA"/>
</dbReference>
<keyword evidence="1" id="KW-0812">Transmembrane</keyword>
<evidence type="ECO:0000313" key="4">
    <source>
        <dbReference type="EMBL" id="MBV6340935.1"/>
    </source>
</evidence>
<keyword evidence="1" id="KW-1133">Transmembrane helix</keyword>
<name>A0ABS6RWD1_9BACT</name>
<gene>
    <name evidence="4" type="ORF">HWQ67_05000</name>
</gene>
<keyword evidence="5" id="KW-1185">Reference proteome</keyword>
<keyword evidence="1" id="KW-0472">Membrane</keyword>
<comment type="caution">
    <text evidence="4">The sequence shown here is derived from an EMBL/GenBank/DDBJ whole genome shotgun (WGS) entry which is preliminary data.</text>
</comment>
<dbReference type="InterPro" id="IPR006685">
    <property type="entry name" value="MscS_channel_2nd"/>
</dbReference>
<feature type="transmembrane region" description="Helical" evidence="1">
    <location>
        <begin position="54"/>
        <end position="74"/>
    </location>
</feature>
<organism evidence="4 5">
    <name type="scientific">Candidatus Magnetobacterium casense</name>
    <dbReference type="NCBI Taxonomy" id="1455061"/>
    <lineage>
        <taxon>Bacteria</taxon>
        <taxon>Pseudomonadati</taxon>
        <taxon>Nitrospirota</taxon>
        <taxon>Thermodesulfovibrionia</taxon>
        <taxon>Thermodesulfovibrionales</taxon>
        <taxon>Candidatus Magnetobacteriaceae</taxon>
        <taxon>Candidatus Magnetobacterium</taxon>
    </lineage>
</organism>
<dbReference type="RefSeq" id="WP_218251549.1">
    <property type="nucleotide sequence ID" value="NZ_JABXWD010000059.1"/>
</dbReference>
<feature type="domain" description="Mechanosensitive ion channel MscS" evidence="2">
    <location>
        <begin position="105"/>
        <end position="170"/>
    </location>
</feature>
<evidence type="ECO:0000259" key="2">
    <source>
        <dbReference type="Pfam" id="PF00924"/>
    </source>
</evidence>
<dbReference type="Pfam" id="PF21082">
    <property type="entry name" value="MS_channel_3rd"/>
    <property type="match status" value="1"/>
</dbReference>
<evidence type="ECO:0000313" key="5">
    <source>
        <dbReference type="Proteomes" id="UP001196980"/>
    </source>
</evidence>
<protein>
    <submittedName>
        <fullName evidence="4">Mechanosensitive ion channel</fullName>
    </submittedName>
</protein>
<feature type="transmembrane region" description="Helical" evidence="1">
    <location>
        <begin position="80"/>
        <end position="102"/>
    </location>
</feature>
<feature type="domain" description="Mechanosensitive ion channel MscS C-terminal" evidence="3">
    <location>
        <begin position="177"/>
        <end position="254"/>
    </location>
</feature>
<evidence type="ECO:0000256" key="1">
    <source>
        <dbReference type="SAM" id="Phobius"/>
    </source>
</evidence>
<dbReference type="Pfam" id="PF00924">
    <property type="entry name" value="MS_channel_2nd"/>
    <property type="match status" value="1"/>
</dbReference>
<dbReference type="PANTHER" id="PTHR30221">
    <property type="entry name" value="SMALL-CONDUCTANCE MECHANOSENSITIVE CHANNEL"/>
    <property type="match status" value="1"/>
</dbReference>